<dbReference type="GO" id="GO:0016616">
    <property type="term" value="F:oxidoreductase activity, acting on the CH-OH group of donors, NAD or NADP as acceptor"/>
    <property type="evidence" value="ECO:0007669"/>
    <property type="project" value="TreeGrafter"/>
</dbReference>
<dbReference type="SUPFAM" id="SSF51735">
    <property type="entry name" value="NAD(P)-binding Rossmann-fold domains"/>
    <property type="match status" value="1"/>
</dbReference>
<dbReference type="PANTHER" id="PTHR42760">
    <property type="entry name" value="SHORT-CHAIN DEHYDROGENASES/REDUCTASES FAMILY MEMBER"/>
    <property type="match status" value="1"/>
</dbReference>
<dbReference type="InterPro" id="IPR002347">
    <property type="entry name" value="SDR_fam"/>
</dbReference>
<protein>
    <submittedName>
        <fullName evidence="3">Short chain oxidoreductase</fullName>
    </submittedName>
</protein>
<reference evidence="3 4" key="1">
    <citation type="submission" date="2019-01" db="EMBL/GenBank/DDBJ databases">
        <title>Draft genome sequences of three monokaryotic isolates of the white-rot basidiomycete fungus Dichomitus squalens.</title>
        <authorList>
            <consortium name="DOE Joint Genome Institute"/>
            <person name="Lopez S.C."/>
            <person name="Andreopoulos B."/>
            <person name="Pangilinan J."/>
            <person name="Lipzen A."/>
            <person name="Riley R."/>
            <person name="Ahrendt S."/>
            <person name="Ng V."/>
            <person name="Barry K."/>
            <person name="Daum C."/>
            <person name="Grigoriev I.V."/>
            <person name="Hilden K.S."/>
            <person name="Makela M.R."/>
            <person name="de Vries R.P."/>
        </authorList>
    </citation>
    <scope>NUCLEOTIDE SEQUENCE [LARGE SCALE GENOMIC DNA]</scope>
    <source>
        <strain evidence="3 4">CBS 464.89</strain>
    </source>
</reference>
<dbReference type="GO" id="GO:0006633">
    <property type="term" value="P:fatty acid biosynthetic process"/>
    <property type="evidence" value="ECO:0007669"/>
    <property type="project" value="TreeGrafter"/>
</dbReference>
<dbReference type="Gene3D" id="3.40.50.720">
    <property type="entry name" value="NAD(P)-binding Rossmann-like Domain"/>
    <property type="match status" value="1"/>
</dbReference>
<dbReference type="STRING" id="114155.A0A4Q9P5J8"/>
<evidence type="ECO:0000313" key="4">
    <source>
        <dbReference type="Proteomes" id="UP000292082"/>
    </source>
</evidence>
<dbReference type="InterPro" id="IPR036291">
    <property type="entry name" value="NAD(P)-bd_dom_sf"/>
</dbReference>
<keyword evidence="2" id="KW-0521">NADP</keyword>
<dbReference type="InterPro" id="IPR020904">
    <property type="entry name" value="Sc_DH/Rdtase_CS"/>
</dbReference>
<dbReference type="AlphaFoldDB" id="A0A4Q9P5J8"/>
<comment type="similarity">
    <text evidence="1">Belongs to the short-chain dehydrogenases/reductases (SDR) family.</text>
</comment>
<organism evidence="3 4">
    <name type="scientific">Dichomitus squalens</name>
    <dbReference type="NCBI Taxonomy" id="114155"/>
    <lineage>
        <taxon>Eukaryota</taxon>
        <taxon>Fungi</taxon>
        <taxon>Dikarya</taxon>
        <taxon>Basidiomycota</taxon>
        <taxon>Agaricomycotina</taxon>
        <taxon>Agaricomycetes</taxon>
        <taxon>Polyporales</taxon>
        <taxon>Polyporaceae</taxon>
        <taxon>Dichomitus</taxon>
    </lineage>
</organism>
<evidence type="ECO:0000313" key="3">
    <source>
        <dbReference type="EMBL" id="TBU59300.1"/>
    </source>
</evidence>
<accession>A0A4Q9P5J8</accession>
<sequence length="290" mass="31228">MKIDIDCIARGNVTTRDLTPLSLNAMSNSATRRTVIITGAAEGIGRAIATRLARDGYDLGLFDLPHARDRLEELAESTRTRHGAKVCNVYGDVTVEDDVKRLVETVVQELGGLYAFIANAGIARIGTLHEVPTEEFDKLMNVNVKGVFFSYKYAAIQLIKQGHGGRMIGAASAAGKKGASGWGVYSASKFAVRGLTQSAAMDYGKYGITVNAYAPGFIETPLLEGIDEIYSAKIGKPKGTWTQESSANWNVLRRHGQPDDVANLVSFLVSDNAAFITGQSYSIDGGMHFD</sequence>
<dbReference type="PROSITE" id="PS00061">
    <property type="entry name" value="ADH_SHORT"/>
    <property type="match status" value="1"/>
</dbReference>
<evidence type="ECO:0000256" key="2">
    <source>
        <dbReference type="ARBA" id="ARBA00022857"/>
    </source>
</evidence>
<evidence type="ECO:0000256" key="1">
    <source>
        <dbReference type="ARBA" id="ARBA00006484"/>
    </source>
</evidence>
<keyword evidence="4" id="KW-1185">Reference proteome</keyword>
<dbReference type="Pfam" id="PF13561">
    <property type="entry name" value="adh_short_C2"/>
    <property type="match status" value="1"/>
</dbReference>
<gene>
    <name evidence="3" type="ORF">BD310DRAFT_925268</name>
</gene>
<dbReference type="Proteomes" id="UP000292082">
    <property type="component" value="Unassembled WGS sequence"/>
</dbReference>
<name>A0A4Q9P5J8_9APHY</name>
<dbReference type="PRINTS" id="PR00080">
    <property type="entry name" value="SDRFAMILY"/>
</dbReference>
<dbReference type="GO" id="GO:0048038">
    <property type="term" value="F:quinone binding"/>
    <property type="evidence" value="ECO:0007669"/>
    <property type="project" value="TreeGrafter"/>
</dbReference>
<dbReference type="PRINTS" id="PR00081">
    <property type="entry name" value="GDHRDH"/>
</dbReference>
<dbReference type="EMBL" id="ML145115">
    <property type="protein sequence ID" value="TBU59300.1"/>
    <property type="molecule type" value="Genomic_DNA"/>
</dbReference>
<dbReference type="PANTHER" id="PTHR42760:SF121">
    <property type="entry name" value="3-OXOACYL-(ACYL-CARRIER-PROTEIN) REDUCTASE"/>
    <property type="match status" value="1"/>
</dbReference>
<dbReference type="FunFam" id="3.40.50.720:FF:000084">
    <property type="entry name" value="Short-chain dehydrogenase reductase"/>
    <property type="match status" value="1"/>
</dbReference>
<proteinExistence type="inferred from homology"/>